<sequence>MKIANLPALFSRRSLANLAAACLLIFVAGCAGGIPKDLQQSLGIVTPEAVDFRELEYYALRSKASYASEEEIRRQFPNTTVVKTVEPINVQYFVETDPAAKTQTISVRGTANKLNIRQDVEVALVKDSFLGFLLHEGFRDDAVKVLDDMRPHLKKDHTIRVTGHSLGGAIALILTNYIYREGYKVERLVTFGQPKVTDDKTNHRYKVANPDYKKITRVVREHDPVPLVPPRPKYGHVGPELILKEGQGYVFLDAYDADRLSIGDFWRNFGDAHLKDHSMDLYLANIQGKIQGGAQQVAYMAN</sequence>
<dbReference type="PROSITE" id="PS51257">
    <property type="entry name" value="PROKAR_LIPOPROTEIN"/>
    <property type="match status" value="1"/>
</dbReference>
<evidence type="ECO:0000259" key="1">
    <source>
        <dbReference type="Pfam" id="PF01764"/>
    </source>
</evidence>
<comment type="caution">
    <text evidence="2">The sequence shown here is derived from an EMBL/GenBank/DDBJ whole genome shotgun (WGS) entry which is preliminary data.</text>
</comment>
<keyword evidence="3" id="KW-1185">Reference proteome</keyword>
<dbReference type="EMBL" id="VLKT01000001">
    <property type="protein sequence ID" value="TWI43321.1"/>
    <property type="molecule type" value="Genomic_DNA"/>
</dbReference>
<evidence type="ECO:0000313" key="3">
    <source>
        <dbReference type="Proteomes" id="UP000317122"/>
    </source>
</evidence>
<evidence type="ECO:0000313" key="2">
    <source>
        <dbReference type="EMBL" id="TWI43321.1"/>
    </source>
</evidence>
<dbReference type="InterPro" id="IPR029058">
    <property type="entry name" value="AB_hydrolase_fold"/>
</dbReference>
<feature type="domain" description="Fungal lipase-type" evidence="1">
    <location>
        <begin position="105"/>
        <end position="231"/>
    </location>
</feature>
<name>A0A562PFV0_9HYPH</name>
<dbReference type="SUPFAM" id="SSF53474">
    <property type="entry name" value="alpha/beta-Hydrolases"/>
    <property type="match status" value="1"/>
</dbReference>
<protein>
    <submittedName>
        <fullName evidence="2">Lipase (Class 3)</fullName>
    </submittedName>
</protein>
<dbReference type="AlphaFoldDB" id="A0A562PFV0"/>
<dbReference type="PANTHER" id="PTHR45856">
    <property type="entry name" value="ALPHA/BETA-HYDROLASES SUPERFAMILY PROTEIN"/>
    <property type="match status" value="1"/>
</dbReference>
<proteinExistence type="predicted"/>
<dbReference type="Proteomes" id="UP000317122">
    <property type="component" value="Unassembled WGS sequence"/>
</dbReference>
<dbReference type="PANTHER" id="PTHR45856:SF24">
    <property type="entry name" value="FUNGAL LIPASE-LIKE DOMAIN-CONTAINING PROTEIN"/>
    <property type="match status" value="1"/>
</dbReference>
<dbReference type="CDD" id="cd00519">
    <property type="entry name" value="Lipase_3"/>
    <property type="match status" value="1"/>
</dbReference>
<dbReference type="Gene3D" id="3.40.50.1820">
    <property type="entry name" value="alpha/beta hydrolase"/>
    <property type="match status" value="1"/>
</dbReference>
<gene>
    <name evidence="2" type="ORF">IQ26_00283</name>
</gene>
<accession>A0A562PFV0</accession>
<dbReference type="InterPro" id="IPR002921">
    <property type="entry name" value="Fungal_lipase-type"/>
</dbReference>
<dbReference type="GO" id="GO:0006629">
    <property type="term" value="P:lipid metabolic process"/>
    <property type="evidence" value="ECO:0007669"/>
    <property type="project" value="InterPro"/>
</dbReference>
<dbReference type="InterPro" id="IPR051218">
    <property type="entry name" value="Sec_MonoDiacylglyc_Lipase"/>
</dbReference>
<dbReference type="Pfam" id="PF01764">
    <property type="entry name" value="Lipase_3"/>
    <property type="match status" value="1"/>
</dbReference>
<organism evidence="2 3">
    <name type="scientific">Mesorhizobium tianshanense</name>
    <dbReference type="NCBI Taxonomy" id="39844"/>
    <lineage>
        <taxon>Bacteria</taxon>
        <taxon>Pseudomonadati</taxon>
        <taxon>Pseudomonadota</taxon>
        <taxon>Alphaproteobacteria</taxon>
        <taxon>Hyphomicrobiales</taxon>
        <taxon>Phyllobacteriaceae</taxon>
        <taxon>Mesorhizobium</taxon>
    </lineage>
</organism>
<reference evidence="2 3" key="1">
    <citation type="journal article" date="2015" name="Stand. Genomic Sci.">
        <title>Genomic Encyclopedia of Bacterial and Archaeal Type Strains, Phase III: the genomes of soil and plant-associated and newly described type strains.</title>
        <authorList>
            <person name="Whitman W.B."/>
            <person name="Woyke T."/>
            <person name="Klenk H.P."/>
            <person name="Zhou Y."/>
            <person name="Lilburn T.G."/>
            <person name="Beck B.J."/>
            <person name="De Vos P."/>
            <person name="Vandamme P."/>
            <person name="Eisen J.A."/>
            <person name="Garrity G."/>
            <person name="Hugenholtz P."/>
            <person name="Kyrpides N.C."/>
        </authorList>
    </citation>
    <scope>NUCLEOTIDE SEQUENCE [LARGE SCALE GENOMIC DNA]</scope>
    <source>
        <strain evidence="2 3">CGMCC 1.2546</strain>
    </source>
</reference>